<protein>
    <recommendedName>
        <fullName evidence="8">BED-type domain-containing protein</fullName>
    </recommendedName>
</protein>
<dbReference type="PANTHER" id="PTHR46481:SF10">
    <property type="entry name" value="ZINC FINGER BED DOMAIN-CONTAINING PROTEIN 39"/>
    <property type="match status" value="1"/>
</dbReference>
<dbReference type="GeneID" id="85359240"/>
<evidence type="ECO:0000256" key="4">
    <source>
        <dbReference type="ARBA" id="ARBA00022833"/>
    </source>
</evidence>
<evidence type="ECO:0000256" key="2">
    <source>
        <dbReference type="ARBA" id="ARBA00022723"/>
    </source>
</evidence>
<name>A0AA39N259_ARMTA</name>
<evidence type="ECO:0000256" key="3">
    <source>
        <dbReference type="ARBA" id="ARBA00022771"/>
    </source>
</evidence>
<evidence type="ECO:0008006" key="8">
    <source>
        <dbReference type="Google" id="ProtNLM"/>
    </source>
</evidence>
<comment type="caution">
    <text evidence="6">The sequence shown here is derived from an EMBL/GenBank/DDBJ whole genome shotgun (WGS) entry which is preliminary data.</text>
</comment>
<comment type="subcellular location">
    <subcellularLocation>
        <location evidence="1">Nucleus</location>
    </subcellularLocation>
</comment>
<dbReference type="GO" id="GO:0008270">
    <property type="term" value="F:zinc ion binding"/>
    <property type="evidence" value="ECO:0007669"/>
    <property type="project" value="UniProtKB-KW"/>
</dbReference>
<keyword evidence="5" id="KW-0539">Nucleus</keyword>
<keyword evidence="2" id="KW-0479">Metal-binding</keyword>
<dbReference type="EMBL" id="JAUEPS010000026">
    <property type="protein sequence ID" value="KAK0455162.1"/>
    <property type="molecule type" value="Genomic_DNA"/>
</dbReference>
<dbReference type="PANTHER" id="PTHR46481">
    <property type="entry name" value="ZINC FINGER BED DOMAIN-CONTAINING PROTEIN 4"/>
    <property type="match status" value="1"/>
</dbReference>
<proteinExistence type="predicted"/>
<dbReference type="GO" id="GO:0005634">
    <property type="term" value="C:nucleus"/>
    <property type="evidence" value="ECO:0007669"/>
    <property type="project" value="UniProtKB-SubCell"/>
</dbReference>
<evidence type="ECO:0000256" key="5">
    <source>
        <dbReference type="ARBA" id="ARBA00023242"/>
    </source>
</evidence>
<keyword evidence="4" id="KW-0862">Zinc</keyword>
<dbReference type="AlphaFoldDB" id="A0AA39N259"/>
<dbReference type="RefSeq" id="XP_060328672.1">
    <property type="nucleotide sequence ID" value="XM_060475692.1"/>
</dbReference>
<gene>
    <name evidence="6" type="ORF">EV420DRAFT_1621399</name>
</gene>
<dbReference type="Proteomes" id="UP001175211">
    <property type="component" value="Unassembled WGS sequence"/>
</dbReference>
<dbReference type="InterPro" id="IPR052035">
    <property type="entry name" value="ZnF_BED_domain_contain"/>
</dbReference>
<sequence length="220" mass="24858">MENTAHAIATWNAPVYAFYSPVPSIEYREGCKCYMCGHQVNHFLDTSDSSSTKNLCNHVKKCWGEDVLKAADVVKHLCDVKRIVQTHHESAQNGSITQAFARVEGKGRIMYSHRQHTKPEACLHPFAIAKDWGFNCLMKTGYPECYIPHPSTISRDVKTVFAKSRNRIADLLHKYPGCLNFATDAWTSPNHCPYIAVTVHFEYKGKPISLLLDFVEVAKV</sequence>
<evidence type="ECO:0000313" key="6">
    <source>
        <dbReference type="EMBL" id="KAK0455162.1"/>
    </source>
</evidence>
<accession>A0AA39N259</accession>
<organism evidence="6 7">
    <name type="scientific">Armillaria tabescens</name>
    <name type="common">Ringless honey mushroom</name>
    <name type="synonym">Agaricus tabescens</name>
    <dbReference type="NCBI Taxonomy" id="1929756"/>
    <lineage>
        <taxon>Eukaryota</taxon>
        <taxon>Fungi</taxon>
        <taxon>Dikarya</taxon>
        <taxon>Basidiomycota</taxon>
        <taxon>Agaricomycotina</taxon>
        <taxon>Agaricomycetes</taxon>
        <taxon>Agaricomycetidae</taxon>
        <taxon>Agaricales</taxon>
        <taxon>Marasmiineae</taxon>
        <taxon>Physalacriaceae</taxon>
        <taxon>Desarmillaria</taxon>
    </lineage>
</organism>
<reference evidence="6" key="1">
    <citation type="submission" date="2023-06" db="EMBL/GenBank/DDBJ databases">
        <authorList>
            <consortium name="Lawrence Berkeley National Laboratory"/>
            <person name="Ahrendt S."/>
            <person name="Sahu N."/>
            <person name="Indic B."/>
            <person name="Wong-Bajracharya J."/>
            <person name="Merenyi Z."/>
            <person name="Ke H.-M."/>
            <person name="Monk M."/>
            <person name="Kocsube S."/>
            <person name="Drula E."/>
            <person name="Lipzen A."/>
            <person name="Balint B."/>
            <person name="Henrissat B."/>
            <person name="Andreopoulos B."/>
            <person name="Martin F.M."/>
            <person name="Harder C.B."/>
            <person name="Rigling D."/>
            <person name="Ford K.L."/>
            <person name="Foster G.D."/>
            <person name="Pangilinan J."/>
            <person name="Papanicolaou A."/>
            <person name="Barry K."/>
            <person name="LaButti K."/>
            <person name="Viragh M."/>
            <person name="Koriabine M."/>
            <person name="Yan M."/>
            <person name="Riley R."/>
            <person name="Champramary S."/>
            <person name="Plett K.L."/>
            <person name="Tsai I.J."/>
            <person name="Slot J."/>
            <person name="Sipos G."/>
            <person name="Plett J."/>
            <person name="Nagy L.G."/>
            <person name="Grigoriev I.V."/>
        </authorList>
    </citation>
    <scope>NUCLEOTIDE SEQUENCE</scope>
    <source>
        <strain evidence="6">CCBAS 213</strain>
    </source>
</reference>
<keyword evidence="3" id="KW-0863">Zinc-finger</keyword>
<evidence type="ECO:0000313" key="7">
    <source>
        <dbReference type="Proteomes" id="UP001175211"/>
    </source>
</evidence>
<evidence type="ECO:0000256" key="1">
    <source>
        <dbReference type="ARBA" id="ARBA00004123"/>
    </source>
</evidence>
<keyword evidence="7" id="KW-1185">Reference proteome</keyword>